<comment type="caution">
    <text evidence="9">The sequence shown here is derived from an EMBL/GenBank/DDBJ whole genome shotgun (WGS) entry which is preliminary data.</text>
</comment>
<accession>A0ABX0ZFD8</accession>
<dbReference type="InterPro" id="IPR006543">
    <property type="entry name" value="Histidinol-phos"/>
</dbReference>
<evidence type="ECO:0000313" key="10">
    <source>
        <dbReference type="Proteomes" id="UP000783871"/>
    </source>
</evidence>
<evidence type="ECO:0000313" key="9">
    <source>
        <dbReference type="EMBL" id="NJP35964.1"/>
    </source>
</evidence>
<dbReference type="InterPro" id="IPR004446">
    <property type="entry name" value="Heptose_bisP_phosphatase"/>
</dbReference>
<dbReference type="GO" id="GO:0016787">
    <property type="term" value="F:hydrolase activity"/>
    <property type="evidence" value="ECO:0007669"/>
    <property type="project" value="UniProtKB-KW"/>
</dbReference>
<protein>
    <recommendedName>
        <fullName evidence="7">D,D-heptose 1,7-bisphosphate phosphatase</fullName>
    </recommendedName>
</protein>
<gene>
    <name evidence="9" type="ORF">HCJ94_29460</name>
</gene>
<dbReference type="Proteomes" id="UP000783871">
    <property type="component" value="Unassembled WGS sequence"/>
</dbReference>
<comment type="similarity">
    <text evidence="2">Belongs to the GmhB family.</text>
</comment>
<keyword evidence="10" id="KW-1185">Reference proteome</keyword>
<dbReference type="InterPro" id="IPR006357">
    <property type="entry name" value="HAD-SF_hydro_IIA"/>
</dbReference>
<sequence length="99" mass="10634">MLLDRDGTLVEDVPYNGDPEKVRPVPGARAALDALRAAGLRLAVVTNQSGLAKGLFTEAQMRAVHARIEELLGPFDAWLVCPHDDADGCRCRKPAPGMV</sequence>
<proteinExistence type="inferred from homology"/>
<dbReference type="EMBL" id="JAATEO010000116">
    <property type="protein sequence ID" value="NJP35964.1"/>
    <property type="molecule type" value="Genomic_DNA"/>
</dbReference>
<evidence type="ECO:0000256" key="6">
    <source>
        <dbReference type="ARBA" id="ARBA00023277"/>
    </source>
</evidence>
<evidence type="ECO:0000256" key="7">
    <source>
        <dbReference type="ARBA" id="ARBA00031828"/>
    </source>
</evidence>
<keyword evidence="5 9" id="KW-0378">Hydrolase</keyword>
<keyword evidence="3" id="KW-0963">Cytoplasm</keyword>
<organism evidence="9 10">
    <name type="scientific">Micromonospora thermarum</name>
    <dbReference type="NCBI Taxonomy" id="2720024"/>
    <lineage>
        <taxon>Bacteria</taxon>
        <taxon>Bacillati</taxon>
        <taxon>Actinomycetota</taxon>
        <taxon>Actinomycetes</taxon>
        <taxon>Micromonosporales</taxon>
        <taxon>Micromonosporaceae</taxon>
        <taxon>Micromonospora</taxon>
    </lineage>
</organism>
<dbReference type="SUPFAM" id="SSF56784">
    <property type="entry name" value="HAD-like"/>
    <property type="match status" value="1"/>
</dbReference>
<dbReference type="InterPro" id="IPR023214">
    <property type="entry name" value="HAD_sf"/>
</dbReference>
<dbReference type="InterPro" id="IPR036412">
    <property type="entry name" value="HAD-like_sf"/>
</dbReference>
<evidence type="ECO:0000256" key="2">
    <source>
        <dbReference type="ARBA" id="ARBA00005628"/>
    </source>
</evidence>
<dbReference type="InterPro" id="IPR006549">
    <property type="entry name" value="HAD-SF_hydro_IIIA"/>
</dbReference>
<evidence type="ECO:0000256" key="8">
    <source>
        <dbReference type="SAM" id="MobiDB-lite"/>
    </source>
</evidence>
<feature type="non-terminal residue" evidence="9">
    <location>
        <position position="99"/>
    </location>
</feature>
<comment type="subcellular location">
    <subcellularLocation>
        <location evidence="1">Cytoplasm</location>
    </subcellularLocation>
</comment>
<dbReference type="NCBIfam" id="TIGR01656">
    <property type="entry name" value="Histidinol-ppas"/>
    <property type="match status" value="1"/>
</dbReference>
<keyword evidence="4" id="KW-0479">Metal-binding</keyword>
<dbReference type="PANTHER" id="PTHR42891">
    <property type="entry name" value="D-GLYCERO-BETA-D-MANNO-HEPTOSE-1,7-BISPHOSPHATE 7-PHOSPHATASE"/>
    <property type="match status" value="1"/>
</dbReference>
<dbReference type="Gene3D" id="3.40.50.1000">
    <property type="entry name" value="HAD superfamily/HAD-like"/>
    <property type="match status" value="1"/>
</dbReference>
<feature type="region of interest" description="Disordered" evidence="8">
    <location>
        <begin position="1"/>
        <end position="22"/>
    </location>
</feature>
<dbReference type="NCBIfam" id="TIGR01662">
    <property type="entry name" value="HAD-SF-IIIA"/>
    <property type="match status" value="1"/>
</dbReference>
<name>A0ABX0ZFD8_9ACTN</name>
<dbReference type="PANTHER" id="PTHR42891:SF1">
    <property type="entry name" value="D-GLYCERO-BETA-D-MANNO-HEPTOSE-1,7-BISPHOSPHATE 7-PHOSPHATASE"/>
    <property type="match status" value="1"/>
</dbReference>
<dbReference type="Pfam" id="PF13344">
    <property type="entry name" value="Hydrolase_6"/>
    <property type="match status" value="1"/>
</dbReference>
<keyword evidence="6" id="KW-0119">Carbohydrate metabolism</keyword>
<evidence type="ECO:0000256" key="1">
    <source>
        <dbReference type="ARBA" id="ARBA00004496"/>
    </source>
</evidence>
<evidence type="ECO:0000256" key="3">
    <source>
        <dbReference type="ARBA" id="ARBA00022490"/>
    </source>
</evidence>
<evidence type="ECO:0000256" key="4">
    <source>
        <dbReference type="ARBA" id="ARBA00022723"/>
    </source>
</evidence>
<evidence type="ECO:0000256" key="5">
    <source>
        <dbReference type="ARBA" id="ARBA00022801"/>
    </source>
</evidence>
<reference evidence="9 10" key="1">
    <citation type="submission" date="2020-03" db="EMBL/GenBank/DDBJ databases">
        <title>WGS of actinomycetes isolated from Thailand.</title>
        <authorList>
            <person name="Thawai C."/>
        </authorList>
    </citation>
    <scope>NUCLEOTIDE SEQUENCE [LARGE SCALE GENOMIC DNA]</scope>
    <source>
        <strain evidence="9 10">HSS6-12</strain>
    </source>
</reference>